<dbReference type="PROSITE" id="PS51257">
    <property type="entry name" value="PROKAR_LIPOPROTEIN"/>
    <property type="match status" value="1"/>
</dbReference>
<dbReference type="GO" id="GO:0005524">
    <property type="term" value="F:ATP binding"/>
    <property type="evidence" value="ECO:0007669"/>
    <property type="project" value="UniProtKB-KW"/>
</dbReference>
<reference evidence="19 20" key="1">
    <citation type="submission" date="2018-06" db="EMBL/GenBank/DDBJ databases">
        <title>Actinomadura craniellae sp. nov. isolated from marine sponge Craniella sp.</title>
        <authorList>
            <person name="Li L."/>
            <person name="Xu Q.H."/>
            <person name="Lin H.W."/>
            <person name="Lu Y.H."/>
        </authorList>
    </citation>
    <scope>NUCLEOTIDE SEQUENCE [LARGE SCALE GENOMIC DNA]</scope>
    <source>
        <strain evidence="19 20">LHW63021</strain>
    </source>
</reference>
<evidence type="ECO:0000256" key="10">
    <source>
        <dbReference type="ARBA" id="ARBA00022573"/>
    </source>
</evidence>
<evidence type="ECO:0000256" key="4">
    <source>
        <dbReference type="ARBA" id="ARBA00003889"/>
    </source>
</evidence>
<dbReference type="AlphaFoldDB" id="A0A365H213"/>
<evidence type="ECO:0000256" key="9">
    <source>
        <dbReference type="ARBA" id="ARBA00012523"/>
    </source>
</evidence>
<comment type="similarity">
    <text evidence="7">Belongs to the CobU/CobP family.</text>
</comment>
<evidence type="ECO:0000256" key="18">
    <source>
        <dbReference type="SAM" id="MobiDB-lite"/>
    </source>
</evidence>
<evidence type="ECO:0000313" key="19">
    <source>
        <dbReference type="EMBL" id="RAY13145.1"/>
    </source>
</evidence>
<evidence type="ECO:0000256" key="17">
    <source>
        <dbReference type="ARBA" id="ARBA00030571"/>
    </source>
</evidence>
<dbReference type="InterPro" id="IPR003203">
    <property type="entry name" value="CobU/CobP"/>
</dbReference>
<dbReference type="PANTHER" id="PTHR34848">
    <property type="match status" value="1"/>
</dbReference>
<evidence type="ECO:0000256" key="3">
    <source>
        <dbReference type="ARBA" id="ARBA00001522"/>
    </source>
</evidence>
<dbReference type="CDD" id="cd00544">
    <property type="entry name" value="CobU"/>
    <property type="match status" value="1"/>
</dbReference>
<feature type="compositionally biased region" description="Pro residues" evidence="18">
    <location>
        <begin position="1"/>
        <end position="15"/>
    </location>
</feature>
<dbReference type="EMBL" id="QLYX01000010">
    <property type="protein sequence ID" value="RAY13145.1"/>
    <property type="molecule type" value="Genomic_DNA"/>
</dbReference>
<proteinExistence type="inferred from homology"/>
<comment type="function">
    <text evidence="4">Catalyzes ATP-dependent phosphorylation of adenosylcobinamide and addition of GMP to adenosylcobinamide phosphate.</text>
</comment>
<evidence type="ECO:0000256" key="1">
    <source>
        <dbReference type="ARBA" id="ARBA00000312"/>
    </source>
</evidence>
<evidence type="ECO:0000256" key="14">
    <source>
        <dbReference type="ARBA" id="ARBA00022840"/>
    </source>
</evidence>
<keyword evidence="20" id="KW-1185">Reference proteome</keyword>
<comment type="pathway">
    <text evidence="6">Cofactor biosynthesis; adenosylcobalamin biosynthesis; adenosylcobalamin from cob(II)yrinate a,c-diamide: step 5/7.</text>
</comment>
<keyword evidence="13 19" id="KW-0418">Kinase</keyword>
<keyword evidence="12" id="KW-0547">Nucleotide-binding</keyword>
<dbReference type="GO" id="GO:0008820">
    <property type="term" value="F:cobinamide phosphate guanylyltransferase activity"/>
    <property type="evidence" value="ECO:0007669"/>
    <property type="project" value="UniProtKB-EC"/>
</dbReference>
<evidence type="ECO:0000256" key="2">
    <source>
        <dbReference type="ARBA" id="ARBA00000711"/>
    </source>
</evidence>
<evidence type="ECO:0000256" key="16">
    <source>
        <dbReference type="ARBA" id="ARBA00029570"/>
    </source>
</evidence>
<comment type="catalytic activity">
    <reaction evidence="1">
        <text>adenosylcob(III)inamide + ATP = adenosylcob(III)inamide phosphate + ADP + H(+)</text>
        <dbReference type="Rhea" id="RHEA:15769"/>
        <dbReference type="ChEBI" id="CHEBI:2480"/>
        <dbReference type="ChEBI" id="CHEBI:15378"/>
        <dbReference type="ChEBI" id="CHEBI:30616"/>
        <dbReference type="ChEBI" id="CHEBI:58502"/>
        <dbReference type="ChEBI" id="CHEBI:456216"/>
        <dbReference type="EC" id="2.7.1.156"/>
    </reaction>
</comment>
<dbReference type="GO" id="GO:0005525">
    <property type="term" value="F:GTP binding"/>
    <property type="evidence" value="ECO:0007669"/>
    <property type="project" value="UniProtKB-KW"/>
</dbReference>
<dbReference type="Pfam" id="PF02283">
    <property type="entry name" value="CobU"/>
    <property type="match status" value="1"/>
</dbReference>
<dbReference type="Proteomes" id="UP000251891">
    <property type="component" value="Unassembled WGS sequence"/>
</dbReference>
<feature type="region of interest" description="Disordered" evidence="18">
    <location>
        <begin position="1"/>
        <end position="58"/>
    </location>
</feature>
<evidence type="ECO:0000313" key="20">
    <source>
        <dbReference type="Proteomes" id="UP000251891"/>
    </source>
</evidence>
<keyword evidence="14" id="KW-0067">ATP-binding</keyword>
<dbReference type="EC" id="2.7.1.156" evidence="8"/>
<evidence type="ECO:0000256" key="15">
    <source>
        <dbReference type="ARBA" id="ARBA00023134"/>
    </source>
</evidence>
<keyword evidence="15" id="KW-0342">GTP-binding</keyword>
<dbReference type="EC" id="2.7.7.62" evidence="9"/>
<evidence type="ECO:0000256" key="8">
    <source>
        <dbReference type="ARBA" id="ARBA00012016"/>
    </source>
</evidence>
<keyword evidence="11 19" id="KW-0808">Transferase</keyword>
<dbReference type="PANTHER" id="PTHR34848:SF1">
    <property type="entry name" value="BIFUNCTIONAL ADENOSYLCOBALAMIN BIOSYNTHESIS PROTEIN COBU"/>
    <property type="match status" value="1"/>
</dbReference>
<dbReference type="Gene3D" id="3.40.50.300">
    <property type="entry name" value="P-loop containing nucleotide triphosphate hydrolases"/>
    <property type="match status" value="1"/>
</dbReference>
<accession>A0A365H213</accession>
<keyword evidence="19" id="KW-0548">Nucleotidyltransferase</keyword>
<protein>
    <recommendedName>
        <fullName evidence="16">Adenosylcobinamide kinase</fullName>
        <ecNumber evidence="8">2.7.1.156</ecNumber>
        <ecNumber evidence="9">2.7.7.62</ecNumber>
    </recommendedName>
    <alternativeName>
        <fullName evidence="17">Adenosylcobinamide-phosphate guanylyltransferase</fullName>
    </alternativeName>
</protein>
<dbReference type="UniPathway" id="UPA00148">
    <property type="reaction ID" value="UER00236"/>
</dbReference>
<name>A0A365H213_9ACTN</name>
<keyword evidence="10" id="KW-0169">Cobalamin biosynthesis</keyword>
<dbReference type="InterPro" id="IPR027417">
    <property type="entry name" value="P-loop_NTPase"/>
</dbReference>
<dbReference type="OrthoDB" id="9788370at2"/>
<gene>
    <name evidence="19" type="ORF">DPM19_21885</name>
</gene>
<evidence type="ECO:0000256" key="11">
    <source>
        <dbReference type="ARBA" id="ARBA00022679"/>
    </source>
</evidence>
<evidence type="ECO:0000256" key="5">
    <source>
        <dbReference type="ARBA" id="ARBA00004692"/>
    </source>
</evidence>
<comment type="catalytic activity">
    <reaction evidence="3">
        <text>adenosylcob(III)inamide + GTP = adenosylcob(III)inamide phosphate + GDP + H(+)</text>
        <dbReference type="Rhea" id="RHEA:15765"/>
        <dbReference type="ChEBI" id="CHEBI:2480"/>
        <dbReference type="ChEBI" id="CHEBI:15378"/>
        <dbReference type="ChEBI" id="CHEBI:37565"/>
        <dbReference type="ChEBI" id="CHEBI:58189"/>
        <dbReference type="ChEBI" id="CHEBI:58502"/>
        <dbReference type="EC" id="2.7.1.156"/>
    </reaction>
</comment>
<dbReference type="SUPFAM" id="SSF52540">
    <property type="entry name" value="P-loop containing nucleoside triphosphate hydrolases"/>
    <property type="match status" value="1"/>
</dbReference>
<evidence type="ECO:0000256" key="13">
    <source>
        <dbReference type="ARBA" id="ARBA00022777"/>
    </source>
</evidence>
<evidence type="ECO:0000256" key="12">
    <source>
        <dbReference type="ARBA" id="ARBA00022741"/>
    </source>
</evidence>
<evidence type="ECO:0000256" key="6">
    <source>
        <dbReference type="ARBA" id="ARBA00005159"/>
    </source>
</evidence>
<dbReference type="GO" id="GO:0009236">
    <property type="term" value="P:cobalamin biosynthetic process"/>
    <property type="evidence" value="ECO:0007669"/>
    <property type="project" value="UniProtKB-UniPathway"/>
</dbReference>
<organism evidence="19 20">
    <name type="scientific">Actinomadura craniellae</name>
    <dbReference type="NCBI Taxonomy" id="2231787"/>
    <lineage>
        <taxon>Bacteria</taxon>
        <taxon>Bacillati</taxon>
        <taxon>Actinomycetota</taxon>
        <taxon>Actinomycetes</taxon>
        <taxon>Streptosporangiales</taxon>
        <taxon>Thermomonosporaceae</taxon>
        <taxon>Actinomadura</taxon>
    </lineage>
</organism>
<dbReference type="GO" id="GO:0043752">
    <property type="term" value="F:adenosylcobinamide kinase activity"/>
    <property type="evidence" value="ECO:0007669"/>
    <property type="project" value="UniProtKB-EC"/>
</dbReference>
<sequence>MAGPPARPTSRPPSPGASSTACVSSSVGCERIGTAGAKAGWTRPRVPPVKIEVHGDGPPEPDCRCAACARARAAGGRPEPLRVLLDGVPAQECPRRPVPGGHEVRAPGGGLVLAAGGPGDRPEPAAGPPHGPHQPYDAVLLDLAGVPEHLGLLRRTGAVGPATAVHAVHTGHRLPPAELARRLGWWRRPAAGPYRTLLLGGVRSGKSAEGELRLMAHPDVTYAATGGARPGDAEWAARVAAHRGRRPAWWRTVETTDLPGLLETARGAVLIDGIGGWLTAVLDEAGGWDDPSAAASRIDELVDAWRGARARVVAVSEEVGLAPVALTRAGRIFTDLLGRLNQRLAAESEEAALVVAGRVLDL</sequence>
<comment type="pathway">
    <text evidence="5">Cofactor biosynthesis; adenosylcobalamin biosynthesis; adenosylcobalamin from cob(II)yrinate a,c-diamide: step 6/7.</text>
</comment>
<evidence type="ECO:0000256" key="7">
    <source>
        <dbReference type="ARBA" id="ARBA00007490"/>
    </source>
</evidence>
<comment type="catalytic activity">
    <reaction evidence="2">
        <text>adenosylcob(III)inamide phosphate + GTP + H(+) = adenosylcob(III)inamide-GDP + diphosphate</text>
        <dbReference type="Rhea" id="RHEA:22712"/>
        <dbReference type="ChEBI" id="CHEBI:15378"/>
        <dbReference type="ChEBI" id="CHEBI:33019"/>
        <dbReference type="ChEBI" id="CHEBI:37565"/>
        <dbReference type="ChEBI" id="CHEBI:58502"/>
        <dbReference type="ChEBI" id="CHEBI:60487"/>
        <dbReference type="EC" id="2.7.7.62"/>
    </reaction>
</comment>
<comment type="caution">
    <text evidence="19">The sequence shown here is derived from an EMBL/GenBank/DDBJ whole genome shotgun (WGS) entry which is preliminary data.</text>
</comment>